<sequence>MPNHILGEICSMLDTYTGRDKIVRTLCYTAKLMSAIQAEKGNDDYAKKFAIFSTKMSQTRANLRLFDDIPMIQYSLEYGLGEKEPDRMMAMIGVITNIVDHLYYPVDKICWAIDSKILNPKNPEKWDTLNSVFWAASIYLNLMKTIRLVYIMRLHRQNIDKIENESAVALKKLEAKERMEMISIFRLTLDFVHASSTLPSGWLWGGKLSTFSVGLIGSTSSLIGLYQYFAKKRLAKS</sequence>
<dbReference type="GO" id="GO:0016559">
    <property type="term" value="P:peroxisome fission"/>
    <property type="evidence" value="ECO:0007669"/>
    <property type="project" value="InterPro"/>
</dbReference>
<evidence type="ECO:0000256" key="1">
    <source>
        <dbReference type="ARBA" id="ARBA00023136"/>
    </source>
</evidence>
<gene>
    <name evidence="5" type="ORF">PVAND_000950</name>
</gene>
<keyword evidence="2" id="KW-0576">Peroxisome</keyword>
<dbReference type="OrthoDB" id="10005898at2759"/>
<dbReference type="PANTHER" id="PTHR20990:SF1">
    <property type="entry name" value="PEROXISOMAL MEMBRANE PROTEIN 11C"/>
    <property type="match status" value="1"/>
</dbReference>
<protein>
    <recommendedName>
        <fullName evidence="7">Peroxisomal membrane protein 11C</fullName>
    </recommendedName>
</protein>
<evidence type="ECO:0000313" key="5">
    <source>
        <dbReference type="EMBL" id="KAG5670703.1"/>
    </source>
</evidence>
<name>A0A9J6BM28_POLVA</name>
<dbReference type="GO" id="GO:0005778">
    <property type="term" value="C:peroxisomal membrane"/>
    <property type="evidence" value="ECO:0007669"/>
    <property type="project" value="UniProtKB-SubCell"/>
</dbReference>
<evidence type="ECO:0000256" key="3">
    <source>
        <dbReference type="ARBA" id="ARBA00046271"/>
    </source>
</evidence>
<dbReference type="InterPro" id="IPR008733">
    <property type="entry name" value="PEX11"/>
</dbReference>
<dbReference type="Proteomes" id="UP001107558">
    <property type="component" value="Chromosome 3"/>
</dbReference>
<reference evidence="5" key="1">
    <citation type="submission" date="2021-03" db="EMBL/GenBank/DDBJ databases">
        <title>Chromosome level genome of the anhydrobiotic midge Polypedilum vanderplanki.</title>
        <authorList>
            <person name="Yoshida Y."/>
            <person name="Kikawada T."/>
            <person name="Gusev O."/>
        </authorList>
    </citation>
    <scope>NUCLEOTIDE SEQUENCE</scope>
    <source>
        <strain evidence="5">NIAS01</strain>
        <tissue evidence="5">Whole body or cell culture</tissue>
    </source>
</reference>
<comment type="caution">
    <text evidence="5">The sequence shown here is derived from an EMBL/GenBank/DDBJ whole genome shotgun (WGS) entry which is preliminary data.</text>
</comment>
<keyword evidence="4" id="KW-0812">Transmembrane</keyword>
<dbReference type="AlphaFoldDB" id="A0A9J6BM28"/>
<organism evidence="5 6">
    <name type="scientific">Polypedilum vanderplanki</name>
    <name type="common">Sleeping chironomid midge</name>
    <dbReference type="NCBI Taxonomy" id="319348"/>
    <lineage>
        <taxon>Eukaryota</taxon>
        <taxon>Metazoa</taxon>
        <taxon>Ecdysozoa</taxon>
        <taxon>Arthropoda</taxon>
        <taxon>Hexapoda</taxon>
        <taxon>Insecta</taxon>
        <taxon>Pterygota</taxon>
        <taxon>Neoptera</taxon>
        <taxon>Endopterygota</taxon>
        <taxon>Diptera</taxon>
        <taxon>Nematocera</taxon>
        <taxon>Chironomoidea</taxon>
        <taxon>Chironomidae</taxon>
        <taxon>Chironominae</taxon>
        <taxon>Polypedilum</taxon>
        <taxon>Polypedilum</taxon>
    </lineage>
</organism>
<dbReference type="EMBL" id="JADBJN010000003">
    <property type="protein sequence ID" value="KAG5670703.1"/>
    <property type="molecule type" value="Genomic_DNA"/>
</dbReference>
<evidence type="ECO:0008006" key="7">
    <source>
        <dbReference type="Google" id="ProtNLM"/>
    </source>
</evidence>
<accession>A0A9J6BM28</accession>
<dbReference type="InterPro" id="IPR026510">
    <property type="entry name" value="PEX11C_met"/>
</dbReference>
<keyword evidence="4" id="KW-1133">Transmembrane helix</keyword>
<comment type="subcellular location">
    <subcellularLocation>
        <location evidence="3">Peroxisome membrane</location>
    </subcellularLocation>
</comment>
<evidence type="ECO:0000256" key="4">
    <source>
        <dbReference type="SAM" id="Phobius"/>
    </source>
</evidence>
<evidence type="ECO:0000256" key="2">
    <source>
        <dbReference type="ARBA" id="ARBA00023140"/>
    </source>
</evidence>
<dbReference type="Pfam" id="PF05648">
    <property type="entry name" value="PEX11"/>
    <property type="match status" value="1"/>
</dbReference>
<feature type="transmembrane region" description="Helical" evidence="4">
    <location>
        <begin position="210"/>
        <end position="229"/>
    </location>
</feature>
<dbReference type="PANTHER" id="PTHR20990">
    <property type="entry name" value="PEROXISOMAL BIOGENESIS FACTOR 11"/>
    <property type="match status" value="1"/>
</dbReference>
<keyword evidence="1 4" id="KW-0472">Membrane</keyword>
<keyword evidence="6" id="KW-1185">Reference proteome</keyword>
<proteinExistence type="predicted"/>
<evidence type="ECO:0000313" key="6">
    <source>
        <dbReference type="Proteomes" id="UP001107558"/>
    </source>
</evidence>